<evidence type="ECO:0000313" key="7">
    <source>
        <dbReference type="Proteomes" id="UP001161422"/>
    </source>
</evidence>
<keyword evidence="4" id="KW-0456">Lyase</keyword>
<reference evidence="6" key="1">
    <citation type="journal article" date="2014" name="Int. J. Syst. Evol. Microbiol.">
        <title>Complete genome sequence of Corynebacterium casei LMG S-19264T (=DSM 44701T), isolated from a smear-ripened cheese.</title>
        <authorList>
            <consortium name="US DOE Joint Genome Institute (JGI-PGF)"/>
            <person name="Walter F."/>
            <person name="Albersmeier A."/>
            <person name="Kalinowski J."/>
            <person name="Ruckert C."/>
        </authorList>
    </citation>
    <scope>NUCLEOTIDE SEQUENCE</scope>
    <source>
        <strain evidence="6">NBRC 101628</strain>
    </source>
</reference>
<keyword evidence="2" id="KW-0479">Metal-binding</keyword>
<comment type="similarity">
    <text evidence="1">Belongs to the Gfa family.</text>
</comment>
<evidence type="ECO:0000256" key="4">
    <source>
        <dbReference type="ARBA" id="ARBA00023239"/>
    </source>
</evidence>
<evidence type="ECO:0000313" key="6">
    <source>
        <dbReference type="EMBL" id="GLP95112.1"/>
    </source>
</evidence>
<evidence type="ECO:0000256" key="1">
    <source>
        <dbReference type="ARBA" id="ARBA00005495"/>
    </source>
</evidence>
<dbReference type="InterPro" id="IPR006913">
    <property type="entry name" value="CENP-V/GFA"/>
</dbReference>
<feature type="domain" description="CENP-V/GFA" evidence="5">
    <location>
        <begin position="8"/>
        <end position="115"/>
    </location>
</feature>
<proteinExistence type="inferred from homology"/>
<reference evidence="6" key="2">
    <citation type="submission" date="2023-01" db="EMBL/GenBank/DDBJ databases">
        <title>Draft genome sequence of Paraferrimonas sedimenticola strain NBRC 101628.</title>
        <authorList>
            <person name="Sun Q."/>
            <person name="Mori K."/>
        </authorList>
    </citation>
    <scope>NUCLEOTIDE SEQUENCE</scope>
    <source>
        <strain evidence="6">NBRC 101628</strain>
    </source>
</reference>
<protein>
    <submittedName>
        <fullName evidence="6">Aldehyde-activating protein</fullName>
    </submittedName>
</protein>
<dbReference type="Proteomes" id="UP001161422">
    <property type="component" value="Unassembled WGS sequence"/>
</dbReference>
<organism evidence="6 7">
    <name type="scientific">Paraferrimonas sedimenticola</name>
    <dbReference type="NCBI Taxonomy" id="375674"/>
    <lineage>
        <taxon>Bacteria</taxon>
        <taxon>Pseudomonadati</taxon>
        <taxon>Pseudomonadota</taxon>
        <taxon>Gammaproteobacteria</taxon>
        <taxon>Alteromonadales</taxon>
        <taxon>Ferrimonadaceae</taxon>
        <taxon>Paraferrimonas</taxon>
    </lineage>
</organism>
<dbReference type="GO" id="GO:0016846">
    <property type="term" value="F:carbon-sulfur lyase activity"/>
    <property type="evidence" value="ECO:0007669"/>
    <property type="project" value="InterPro"/>
</dbReference>
<dbReference type="Pfam" id="PF04828">
    <property type="entry name" value="GFA"/>
    <property type="match status" value="1"/>
</dbReference>
<name>A0AA37W0J3_9GAMM</name>
<evidence type="ECO:0000256" key="3">
    <source>
        <dbReference type="ARBA" id="ARBA00022833"/>
    </source>
</evidence>
<dbReference type="GO" id="GO:0046872">
    <property type="term" value="F:metal ion binding"/>
    <property type="evidence" value="ECO:0007669"/>
    <property type="project" value="UniProtKB-KW"/>
</dbReference>
<evidence type="ECO:0000259" key="5">
    <source>
        <dbReference type="PROSITE" id="PS51891"/>
    </source>
</evidence>
<keyword evidence="7" id="KW-1185">Reference proteome</keyword>
<keyword evidence="3" id="KW-0862">Zinc</keyword>
<dbReference type="Gene3D" id="3.90.1590.10">
    <property type="entry name" value="glutathione-dependent formaldehyde- activating enzyme (gfa)"/>
    <property type="match status" value="1"/>
</dbReference>
<dbReference type="PROSITE" id="PS51891">
    <property type="entry name" value="CENP_V_GFA"/>
    <property type="match status" value="1"/>
</dbReference>
<dbReference type="PANTHER" id="PTHR33337:SF40">
    <property type="entry name" value="CENP-V_GFA DOMAIN-CONTAINING PROTEIN-RELATED"/>
    <property type="match status" value="1"/>
</dbReference>
<accession>A0AA37W0J3</accession>
<gene>
    <name evidence="6" type="primary">gfaA</name>
    <name evidence="6" type="ORF">GCM10007895_04180</name>
</gene>
<comment type="caution">
    <text evidence="6">The sequence shown here is derived from an EMBL/GenBank/DDBJ whole genome shotgun (WGS) entry which is preliminary data.</text>
</comment>
<dbReference type="InterPro" id="IPR011057">
    <property type="entry name" value="Mss4-like_sf"/>
</dbReference>
<evidence type="ECO:0000256" key="2">
    <source>
        <dbReference type="ARBA" id="ARBA00022723"/>
    </source>
</evidence>
<sequence>MSEDAVVLSGGCLCGRTRYQATAMPFASDYCHCRQCQVGVGSVITQWMDFKVEQVVWSGGPLKEFASSDKVRRGFCPDCGSSITYRHLDHGEYITMSVASLDNPELVSPDYHIYTESQVSWLKVADEHPRYAKGRSDG</sequence>
<dbReference type="SUPFAM" id="SSF51316">
    <property type="entry name" value="Mss4-like"/>
    <property type="match status" value="1"/>
</dbReference>
<dbReference type="AlphaFoldDB" id="A0AA37W0J3"/>
<dbReference type="PANTHER" id="PTHR33337">
    <property type="entry name" value="GFA DOMAIN-CONTAINING PROTEIN"/>
    <property type="match status" value="1"/>
</dbReference>
<dbReference type="EMBL" id="BSNC01000001">
    <property type="protein sequence ID" value="GLP95112.1"/>
    <property type="molecule type" value="Genomic_DNA"/>
</dbReference>
<dbReference type="RefSeq" id="WP_095505863.1">
    <property type="nucleotide sequence ID" value="NZ_BSNC01000001.1"/>
</dbReference>